<sequence length="70" mass="8146">MERFDRLTSENCTKIITLLTEIVERKLLNDGIVGIVYNIDKIEMVSALWKKCCYLLAGRVDEYDSDQKCK</sequence>
<accession>A0ABX2ZQQ9</accession>
<reference evidence="1 2" key="1">
    <citation type="submission" date="2016-07" db="EMBL/GenBank/DDBJ databases">
        <authorList>
            <person name="Townsley L."/>
            <person name="Shank E.A."/>
        </authorList>
    </citation>
    <scope>NUCLEOTIDE SEQUENCE [LARGE SCALE GENOMIC DNA]</scope>
    <source>
        <strain evidence="1 2">CH01</strain>
    </source>
</reference>
<protein>
    <submittedName>
        <fullName evidence="1">Uncharacterized protein</fullName>
    </submittedName>
</protein>
<gene>
    <name evidence="1" type="ORF">BED47_07770</name>
</gene>
<organism evidence="1 2">
    <name type="scientific">Gottfriedia luciferensis</name>
    <dbReference type="NCBI Taxonomy" id="178774"/>
    <lineage>
        <taxon>Bacteria</taxon>
        <taxon>Bacillati</taxon>
        <taxon>Bacillota</taxon>
        <taxon>Bacilli</taxon>
        <taxon>Bacillales</taxon>
        <taxon>Bacillaceae</taxon>
        <taxon>Gottfriedia</taxon>
    </lineage>
</organism>
<comment type="caution">
    <text evidence="1">The sequence shown here is derived from an EMBL/GenBank/DDBJ whole genome shotgun (WGS) entry which is preliminary data.</text>
</comment>
<keyword evidence="2" id="KW-1185">Reference proteome</keyword>
<evidence type="ECO:0000313" key="1">
    <source>
        <dbReference type="EMBL" id="ODG91541.1"/>
    </source>
</evidence>
<evidence type="ECO:0000313" key="2">
    <source>
        <dbReference type="Proteomes" id="UP000094580"/>
    </source>
</evidence>
<dbReference type="Proteomes" id="UP000094580">
    <property type="component" value="Unassembled WGS sequence"/>
</dbReference>
<name>A0ABX2ZQQ9_9BACI</name>
<proteinExistence type="predicted"/>
<dbReference type="EMBL" id="MDKC01000023">
    <property type="protein sequence ID" value="ODG91541.1"/>
    <property type="molecule type" value="Genomic_DNA"/>
</dbReference>